<keyword evidence="1" id="KW-1134">Transmembrane beta strand</keyword>
<name>A0ABW2I8C1_9BURK</name>
<protein>
    <submittedName>
        <fullName evidence="7">ShlB/FhaC/HecB family hemolysin secretion/activation protein</fullName>
    </submittedName>
</protein>
<keyword evidence="1" id="KW-0472">Membrane</keyword>
<comment type="caution">
    <text evidence="7">The sequence shown here is derived from an EMBL/GenBank/DDBJ whole genome shotgun (WGS) entry which is preliminary data.</text>
</comment>
<dbReference type="InterPro" id="IPR005565">
    <property type="entry name" value="Hemolysn_activator_HlyB_C"/>
</dbReference>
<evidence type="ECO:0000259" key="5">
    <source>
        <dbReference type="Pfam" id="PF03865"/>
    </source>
</evidence>
<proteinExistence type="predicted"/>
<keyword evidence="3" id="KW-0998">Cell outer membrane</keyword>
<dbReference type="Gene3D" id="2.40.160.50">
    <property type="entry name" value="membrane protein fhac: a member of the omp85/tpsb transporter family"/>
    <property type="match status" value="1"/>
</dbReference>
<reference evidence="8" key="1">
    <citation type="journal article" date="2019" name="Int. J. Syst. Evol. Microbiol.">
        <title>The Global Catalogue of Microorganisms (GCM) 10K type strain sequencing project: providing services to taxonomists for standard genome sequencing and annotation.</title>
        <authorList>
            <consortium name="The Broad Institute Genomics Platform"/>
            <consortium name="The Broad Institute Genome Sequencing Center for Infectious Disease"/>
            <person name="Wu L."/>
            <person name="Ma J."/>
        </authorList>
    </citation>
    <scope>NUCLEOTIDE SEQUENCE [LARGE SCALE GENOMIC DNA]</scope>
    <source>
        <strain evidence="8">KACC 12508</strain>
    </source>
</reference>
<accession>A0ABW2I8C1</accession>
<dbReference type="InterPro" id="IPR013686">
    <property type="entry name" value="Polypept-transport_assoc_ShlB"/>
</dbReference>
<evidence type="ECO:0000256" key="4">
    <source>
        <dbReference type="SAM" id="SignalP"/>
    </source>
</evidence>
<dbReference type="RefSeq" id="WP_382270378.1">
    <property type="nucleotide sequence ID" value="NZ_JBHTBU010000001.1"/>
</dbReference>
<organism evidence="7 8">
    <name type="scientific">Herminiimonas glaciei</name>
    <dbReference type="NCBI Taxonomy" id="523788"/>
    <lineage>
        <taxon>Bacteria</taxon>
        <taxon>Pseudomonadati</taxon>
        <taxon>Pseudomonadota</taxon>
        <taxon>Betaproteobacteria</taxon>
        <taxon>Burkholderiales</taxon>
        <taxon>Oxalobacteraceae</taxon>
        <taxon>Herminiimonas</taxon>
    </lineage>
</organism>
<feature type="signal peptide" evidence="4">
    <location>
        <begin position="1"/>
        <end position="36"/>
    </location>
</feature>
<evidence type="ECO:0000256" key="2">
    <source>
        <dbReference type="ARBA" id="ARBA00022692"/>
    </source>
</evidence>
<evidence type="ECO:0000313" key="8">
    <source>
        <dbReference type="Proteomes" id="UP001596542"/>
    </source>
</evidence>
<keyword evidence="8" id="KW-1185">Reference proteome</keyword>
<dbReference type="Pfam" id="PF08479">
    <property type="entry name" value="POTRA_2"/>
    <property type="match status" value="1"/>
</dbReference>
<gene>
    <name evidence="7" type="ORF">ACFQPC_04410</name>
</gene>
<feature type="domain" description="Polypeptide-transport-associated ShlB-type" evidence="6">
    <location>
        <begin position="82"/>
        <end position="155"/>
    </location>
</feature>
<sequence length="565" mass="60961">MTTPHKYRRPARPGTAFPLASLLIASLSISVAPASAQTMPDAGRLLDDIQPPRQLQKSSVEALPAPLPRAPLQLPADIKVQVETIRITGAQAFPAAELQGLVADLTGGQHNLAELEQGAMRITQHYREAGYMLARAYLPTQEIKNGVVDIQVLEGRLGQLSLNNQSSFSDERIREQLAEITPDQALRSDTVERGLLLLSDIPGLLVRSTLSPGASLGTTDLDIQVKNGKPYDANVSVDNLGNRYTGEARINGSATLNNPLGLGDALQLNALSSGSGLVYGRLSYQLPLNRQGTQIGAAYAQMRYRLGEEFSNLDAHGTARIASFYLIHPLLRSRQANLNLQINIDHKELDDNIDLTSTSTSKTLNNLSVGLSGYRNDDAMGGGISHGSLSVTAGKLKLDAESAALDALGHNTQGNFVKSNIQLGRLQRLSQRWNLSGQLNAQYAGNNLTSTEKMSLGGAYGVRAYPQGEAPADDAWLLNLELRYDLTPQTQALLFYDGAEGRLNHKPIAVDGNNRRSLSGVGTGIRWAGPQGLSLQASVAWRTDDAPNSDKDKTPRAWLQIAKRF</sequence>
<dbReference type="EMBL" id="JBHTBU010000001">
    <property type="protein sequence ID" value="MFC7287275.1"/>
    <property type="molecule type" value="Genomic_DNA"/>
</dbReference>
<feature type="chain" id="PRO_5046281780" evidence="4">
    <location>
        <begin position="37"/>
        <end position="565"/>
    </location>
</feature>
<evidence type="ECO:0000256" key="3">
    <source>
        <dbReference type="ARBA" id="ARBA00023237"/>
    </source>
</evidence>
<evidence type="ECO:0000256" key="1">
    <source>
        <dbReference type="ARBA" id="ARBA00022452"/>
    </source>
</evidence>
<evidence type="ECO:0000313" key="7">
    <source>
        <dbReference type="EMBL" id="MFC7287275.1"/>
    </source>
</evidence>
<keyword evidence="4" id="KW-0732">Signal</keyword>
<dbReference type="Gene3D" id="3.10.20.310">
    <property type="entry name" value="membrane protein fhac"/>
    <property type="match status" value="1"/>
</dbReference>
<keyword evidence="2" id="KW-0812">Transmembrane</keyword>
<dbReference type="Proteomes" id="UP001596542">
    <property type="component" value="Unassembled WGS sequence"/>
</dbReference>
<dbReference type="PANTHER" id="PTHR34597:SF1">
    <property type="entry name" value="HEME_HEMOPEXIN TRANSPORTER PROTEIN HUXB"/>
    <property type="match status" value="1"/>
</dbReference>
<feature type="domain" description="Haemolysin activator HlyB C-terminal" evidence="5">
    <location>
        <begin position="217"/>
        <end position="526"/>
    </location>
</feature>
<dbReference type="PANTHER" id="PTHR34597">
    <property type="entry name" value="SLR1661 PROTEIN"/>
    <property type="match status" value="1"/>
</dbReference>
<evidence type="ECO:0000259" key="6">
    <source>
        <dbReference type="Pfam" id="PF08479"/>
    </source>
</evidence>
<dbReference type="InterPro" id="IPR051544">
    <property type="entry name" value="TPS_OM_transporter"/>
</dbReference>
<dbReference type="Pfam" id="PF03865">
    <property type="entry name" value="ShlB"/>
    <property type="match status" value="1"/>
</dbReference>